<feature type="region of interest" description="Disordered" evidence="2">
    <location>
        <begin position="123"/>
        <end position="149"/>
    </location>
</feature>
<dbReference type="AlphaFoldDB" id="A0A679HVE0"/>
<keyword evidence="1" id="KW-0694">RNA-binding</keyword>
<dbReference type="InterPro" id="IPR000037">
    <property type="entry name" value="SsrA-bd_prot"/>
</dbReference>
<protein>
    <recommendedName>
        <fullName evidence="1">SsrA-binding protein</fullName>
    </recommendedName>
    <alternativeName>
        <fullName evidence="1">Small protein B</fullName>
    </alternativeName>
</protein>
<dbReference type="PANTHER" id="PTHR30308:SF2">
    <property type="entry name" value="SSRA-BINDING PROTEIN"/>
    <property type="match status" value="1"/>
</dbReference>
<name>A0A679HVE0_9RHOO</name>
<dbReference type="NCBIfam" id="TIGR00086">
    <property type="entry name" value="smpB"/>
    <property type="match status" value="1"/>
</dbReference>
<dbReference type="Proteomes" id="UP000463961">
    <property type="component" value="Chromosome"/>
</dbReference>
<evidence type="ECO:0000256" key="2">
    <source>
        <dbReference type="SAM" id="MobiDB-lite"/>
    </source>
</evidence>
<keyword evidence="4" id="KW-1185">Reference proteome</keyword>
<dbReference type="Gene3D" id="2.40.280.10">
    <property type="match status" value="1"/>
</dbReference>
<organism evidence="3 4">
    <name type="scientific">Fluviibacter phosphoraccumulans</name>
    <dbReference type="NCBI Taxonomy" id="1751046"/>
    <lineage>
        <taxon>Bacteria</taxon>
        <taxon>Pseudomonadati</taxon>
        <taxon>Pseudomonadota</taxon>
        <taxon>Betaproteobacteria</taxon>
        <taxon>Rhodocyclales</taxon>
        <taxon>Fluviibacteraceae</taxon>
        <taxon>Fluviibacter</taxon>
    </lineage>
</organism>
<gene>
    <name evidence="1 3" type="primary">smpB</name>
    <name evidence="3" type="ORF">ICHIAU1_18550</name>
</gene>
<accession>A0A679HVE0</accession>
<dbReference type="GO" id="GO:0003723">
    <property type="term" value="F:RNA binding"/>
    <property type="evidence" value="ECO:0007669"/>
    <property type="project" value="UniProtKB-UniRule"/>
</dbReference>
<proteinExistence type="inferred from homology"/>
<dbReference type="HAMAP" id="MF_00023">
    <property type="entry name" value="SmpB"/>
    <property type="match status" value="1"/>
</dbReference>
<dbReference type="PANTHER" id="PTHR30308">
    <property type="entry name" value="TMRNA-BINDING COMPONENT OF TRANS-TRANSLATION TAGGING COMPLEX"/>
    <property type="match status" value="1"/>
</dbReference>
<comment type="subcellular location">
    <subcellularLocation>
        <location evidence="1">Cytoplasm</location>
    </subcellularLocation>
    <text evidence="1">The tmRNA-SmpB complex associates with stalled 70S ribosomes.</text>
</comment>
<dbReference type="InterPro" id="IPR023620">
    <property type="entry name" value="SmpB"/>
</dbReference>
<dbReference type="EMBL" id="AP022345">
    <property type="protein sequence ID" value="BBU69572.1"/>
    <property type="molecule type" value="Genomic_DNA"/>
</dbReference>
<dbReference type="NCBIfam" id="NF003843">
    <property type="entry name" value="PRK05422.1"/>
    <property type="match status" value="1"/>
</dbReference>
<evidence type="ECO:0000313" key="4">
    <source>
        <dbReference type="Proteomes" id="UP000463961"/>
    </source>
</evidence>
<keyword evidence="1" id="KW-0963">Cytoplasm</keyword>
<sequence>MSIVSNKKAFHEYFIEEQFEAGLCLEGWECKAIRAGRIQIKEAYVVVLNGELFIIGMHITPLISASTHVHPDATRTRKLLLNRREIDTLIGKVERAGYALVPIDLHYSKGRIKAQIGLAKGKKLHDKRDTEKEKDWKREQGRLLKTQVR</sequence>
<reference evidence="4" key="1">
    <citation type="submission" date="2020-01" db="EMBL/GenBank/DDBJ databases">
        <title>Phosphoaccumulans saitamaens gen. nov., sp. nov., a polyphosphate accumulating bacterium isolated from surface river water.</title>
        <authorList>
            <person name="Watanabe K."/>
            <person name="Suda W."/>
        </authorList>
    </citation>
    <scope>NUCLEOTIDE SEQUENCE [LARGE SCALE GENOMIC DNA]</scope>
    <source>
        <strain evidence="4">ICHIAU1</strain>
    </source>
</reference>
<dbReference type="GO" id="GO:0005829">
    <property type="term" value="C:cytosol"/>
    <property type="evidence" value="ECO:0007669"/>
    <property type="project" value="TreeGrafter"/>
</dbReference>
<dbReference type="Pfam" id="PF01668">
    <property type="entry name" value="SmpB"/>
    <property type="match status" value="1"/>
</dbReference>
<evidence type="ECO:0000313" key="3">
    <source>
        <dbReference type="EMBL" id="BBU69572.1"/>
    </source>
</evidence>
<dbReference type="CDD" id="cd09294">
    <property type="entry name" value="SmpB"/>
    <property type="match status" value="1"/>
</dbReference>
<comment type="function">
    <text evidence="1">Required for rescue of stalled ribosomes mediated by trans-translation. Binds to transfer-messenger RNA (tmRNA), required for stable association of tmRNA with ribosomes. tmRNA and SmpB together mimic tRNA shape, replacing the anticodon stem-loop with SmpB. tmRNA is encoded by the ssrA gene; the 2 termini fold to resemble tRNA(Ala) and it encodes a 'tag peptide', a short internal open reading frame. During trans-translation Ala-aminoacylated tmRNA acts like a tRNA, entering the A-site of stalled ribosomes, displacing the stalled mRNA. The ribosome then switches to translate the ORF on the tmRNA; the nascent peptide is terminated with the 'tag peptide' encoded by the tmRNA and targeted for degradation. The ribosome is freed to recommence translation, which seems to be the essential function of trans-translation.</text>
</comment>
<dbReference type="GO" id="GO:0070929">
    <property type="term" value="P:trans-translation"/>
    <property type="evidence" value="ECO:0007669"/>
    <property type="project" value="UniProtKB-UniRule"/>
</dbReference>
<dbReference type="SUPFAM" id="SSF74982">
    <property type="entry name" value="Small protein B (SmpB)"/>
    <property type="match status" value="1"/>
</dbReference>
<evidence type="ECO:0000256" key="1">
    <source>
        <dbReference type="HAMAP-Rule" id="MF_00023"/>
    </source>
</evidence>
<dbReference type="OrthoDB" id="9805462at2"/>
<feature type="compositionally biased region" description="Basic and acidic residues" evidence="2">
    <location>
        <begin position="126"/>
        <end position="142"/>
    </location>
</feature>
<dbReference type="RefSeq" id="WP_162049725.1">
    <property type="nucleotide sequence ID" value="NZ_AP019011.1"/>
</dbReference>
<comment type="similarity">
    <text evidence="1">Belongs to the SmpB family.</text>
</comment>
<dbReference type="GO" id="GO:0070930">
    <property type="term" value="P:trans-translation-dependent protein tagging"/>
    <property type="evidence" value="ECO:0007669"/>
    <property type="project" value="TreeGrafter"/>
</dbReference>